<dbReference type="InterPro" id="IPR010994">
    <property type="entry name" value="RuvA_2-like"/>
</dbReference>
<proteinExistence type="inferred from homology"/>
<dbReference type="InterPro" id="IPR036390">
    <property type="entry name" value="WH_DNA-bd_sf"/>
</dbReference>
<dbReference type="InterPro" id="IPR041614">
    <property type="entry name" value="DprA_WH"/>
</dbReference>
<protein>
    <submittedName>
        <fullName evidence="4">DNA-processing protein</fullName>
    </submittedName>
</protein>
<comment type="similarity">
    <text evidence="1">Belongs to the DprA/Smf family.</text>
</comment>
<evidence type="ECO:0000256" key="1">
    <source>
        <dbReference type="ARBA" id="ARBA00006525"/>
    </source>
</evidence>
<dbReference type="Proteomes" id="UP000663720">
    <property type="component" value="Chromosome"/>
</dbReference>
<dbReference type="EMBL" id="CP061799">
    <property type="protein sequence ID" value="QTA82425.1"/>
    <property type="molecule type" value="Genomic_DNA"/>
</dbReference>
<organism evidence="4 5">
    <name type="scientific">Desulfonema limicola</name>
    <dbReference type="NCBI Taxonomy" id="45656"/>
    <lineage>
        <taxon>Bacteria</taxon>
        <taxon>Pseudomonadati</taxon>
        <taxon>Thermodesulfobacteriota</taxon>
        <taxon>Desulfobacteria</taxon>
        <taxon>Desulfobacterales</taxon>
        <taxon>Desulfococcaceae</taxon>
        <taxon>Desulfonema</taxon>
    </lineage>
</organism>
<dbReference type="Pfam" id="PF17782">
    <property type="entry name" value="WHD_DprA"/>
    <property type="match status" value="1"/>
</dbReference>
<evidence type="ECO:0000313" key="5">
    <source>
        <dbReference type="Proteomes" id="UP000663720"/>
    </source>
</evidence>
<dbReference type="InterPro" id="IPR057666">
    <property type="entry name" value="DrpA_SLOG"/>
</dbReference>
<dbReference type="RefSeq" id="WP_207688359.1">
    <property type="nucleotide sequence ID" value="NZ_CP061799.1"/>
</dbReference>
<feature type="domain" description="DprA winged helix" evidence="3">
    <location>
        <begin position="312"/>
        <end position="366"/>
    </location>
</feature>
<dbReference type="GO" id="GO:0009294">
    <property type="term" value="P:DNA-mediated transformation"/>
    <property type="evidence" value="ECO:0007669"/>
    <property type="project" value="InterPro"/>
</dbReference>
<reference evidence="4" key="1">
    <citation type="journal article" date="2021" name="Microb. Physiol.">
        <title>Proteogenomic Insights into the Physiology of Marine, Sulfate-Reducing, Filamentous Desulfonema limicola and Desulfonema magnum.</title>
        <authorList>
            <person name="Schnaars V."/>
            <person name="Wohlbrand L."/>
            <person name="Scheve S."/>
            <person name="Hinrichs C."/>
            <person name="Reinhardt R."/>
            <person name="Rabus R."/>
        </authorList>
    </citation>
    <scope>NUCLEOTIDE SEQUENCE</scope>
    <source>
        <strain evidence="4">5ac10</strain>
    </source>
</reference>
<dbReference type="Gene3D" id="3.40.50.450">
    <property type="match status" value="1"/>
</dbReference>
<dbReference type="InterPro" id="IPR036388">
    <property type="entry name" value="WH-like_DNA-bd_sf"/>
</dbReference>
<accession>A0A975GI91</accession>
<dbReference type="NCBIfam" id="TIGR00732">
    <property type="entry name" value="dprA"/>
    <property type="match status" value="1"/>
</dbReference>
<feature type="domain" description="Smf/DprA SLOG" evidence="2">
    <location>
        <begin position="82"/>
        <end position="290"/>
    </location>
</feature>
<sequence length="377" mass="41015">MDQKTAEILPWFILRSVPGIGNLLFKRLLDRFKLPENALTASYEELVSVNGITDRLARAVIGHKTSDPVKREIELIDAKGCKIITMKDPEYPGLLLQIPDPPPFLYVYGDLGSCSANIAVVGSRNATRYGMFTTKKLSADLAVLKFTIVSGMARGIDTAAHSGALDAGGKTIAVLGSGFEKVYPAENIALFHRIARSGAVITEFPLNAGPEPHHFPVRNRIISGISLGTVIVEAAKKSGSLITARLALEQNREVFAVPGNIHSFKSAGTHSLIKQGAKLVENAQDIVEELSHLIRFHMAKNHISPEDILKHAPRLSPEQLQVVQALGPYPVHIDELIRKLSINPGNLSSILLQLELKGIVVQSPGKMFSIELDKDVK</sequence>
<dbReference type="KEGG" id="dli:dnl_48000"/>
<keyword evidence="5" id="KW-1185">Reference proteome</keyword>
<dbReference type="PANTHER" id="PTHR43022">
    <property type="entry name" value="PROTEIN SMF"/>
    <property type="match status" value="1"/>
</dbReference>
<evidence type="ECO:0000259" key="3">
    <source>
        <dbReference type="Pfam" id="PF17782"/>
    </source>
</evidence>
<dbReference type="Pfam" id="PF02481">
    <property type="entry name" value="DNA_processg_A"/>
    <property type="match status" value="1"/>
</dbReference>
<dbReference type="AlphaFoldDB" id="A0A975GI91"/>
<name>A0A975GI91_9BACT</name>
<dbReference type="SUPFAM" id="SSF102405">
    <property type="entry name" value="MCP/YpsA-like"/>
    <property type="match status" value="1"/>
</dbReference>
<dbReference type="InterPro" id="IPR003488">
    <property type="entry name" value="DprA"/>
</dbReference>
<dbReference type="SUPFAM" id="SSF46785">
    <property type="entry name" value="Winged helix' DNA-binding domain"/>
    <property type="match status" value="1"/>
</dbReference>
<dbReference type="Gene3D" id="1.10.10.10">
    <property type="entry name" value="Winged helix-like DNA-binding domain superfamily/Winged helix DNA-binding domain"/>
    <property type="match status" value="1"/>
</dbReference>
<dbReference type="SUPFAM" id="SSF47781">
    <property type="entry name" value="RuvA domain 2-like"/>
    <property type="match status" value="1"/>
</dbReference>
<dbReference type="PANTHER" id="PTHR43022:SF1">
    <property type="entry name" value="PROTEIN SMF"/>
    <property type="match status" value="1"/>
</dbReference>
<evidence type="ECO:0000259" key="2">
    <source>
        <dbReference type="Pfam" id="PF02481"/>
    </source>
</evidence>
<gene>
    <name evidence="4" type="primary">dprA</name>
    <name evidence="4" type="ORF">dnl_48000</name>
</gene>
<evidence type="ECO:0000313" key="4">
    <source>
        <dbReference type="EMBL" id="QTA82425.1"/>
    </source>
</evidence>